<dbReference type="Proteomes" id="UP000515135">
    <property type="component" value="Unplaced"/>
</dbReference>
<evidence type="ECO:0000256" key="3">
    <source>
        <dbReference type="ARBA" id="ARBA00023002"/>
    </source>
</evidence>
<dbReference type="KEGG" id="bbel:109473009"/>
<dbReference type="PROSITE" id="PS51393">
    <property type="entry name" value="LIPOXYGENASE_3"/>
    <property type="match status" value="1"/>
</dbReference>
<dbReference type="InterPro" id="IPR020834">
    <property type="entry name" value="LipOase_CS"/>
</dbReference>
<feature type="domain" description="Lipoxygenase" evidence="4">
    <location>
        <begin position="1"/>
        <end position="547"/>
    </location>
</feature>
<evidence type="ECO:0000256" key="2">
    <source>
        <dbReference type="ARBA" id="ARBA00022964"/>
    </source>
</evidence>
<accession>A0A6P4ZFN6</accession>
<evidence type="ECO:0000313" key="5">
    <source>
        <dbReference type="Proteomes" id="UP000515135"/>
    </source>
</evidence>
<dbReference type="AlphaFoldDB" id="A0A6P4ZFN6"/>
<evidence type="ECO:0000313" key="6">
    <source>
        <dbReference type="RefSeq" id="XP_019628491.1"/>
    </source>
</evidence>
<dbReference type="GO" id="GO:0046872">
    <property type="term" value="F:metal ion binding"/>
    <property type="evidence" value="ECO:0007669"/>
    <property type="project" value="UniProtKB-KW"/>
</dbReference>
<evidence type="ECO:0000256" key="1">
    <source>
        <dbReference type="ARBA" id="ARBA00022723"/>
    </source>
</evidence>
<name>A0A6P4ZFN6_BRABE</name>
<proteinExistence type="predicted"/>
<dbReference type="InterPro" id="IPR000907">
    <property type="entry name" value="LipOase"/>
</dbReference>
<dbReference type="SUPFAM" id="SSF48484">
    <property type="entry name" value="Lipoxigenase"/>
    <property type="match status" value="1"/>
</dbReference>
<dbReference type="Pfam" id="PF00305">
    <property type="entry name" value="Lipoxygenase"/>
    <property type="match status" value="1"/>
</dbReference>
<keyword evidence="1" id="KW-0479">Metal-binding</keyword>
<dbReference type="PRINTS" id="PR00087">
    <property type="entry name" value="LIPOXYGENASE"/>
</dbReference>
<keyword evidence="5" id="KW-1185">Reference proteome</keyword>
<dbReference type="OrthoDB" id="407298at2759"/>
<keyword evidence="2" id="KW-0223">Dioxygenase</keyword>
<dbReference type="InterPro" id="IPR036226">
    <property type="entry name" value="LipOase_C_sf"/>
</dbReference>
<reference evidence="6" key="1">
    <citation type="submission" date="2025-08" db="UniProtKB">
        <authorList>
            <consortium name="RefSeq"/>
        </authorList>
    </citation>
    <scope>IDENTIFICATION</scope>
    <source>
        <tissue evidence="6">Gonad</tissue>
    </source>
</reference>
<dbReference type="Gene3D" id="3.10.450.60">
    <property type="match status" value="1"/>
</dbReference>
<dbReference type="RefSeq" id="XP_019628491.1">
    <property type="nucleotide sequence ID" value="XM_019772932.1"/>
</dbReference>
<organism evidence="5 6">
    <name type="scientific">Branchiostoma belcheri</name>
    <name type="common">Amphioxus</name>
    <dbReference type="NCBI Taxonomy" id="7741"/>
    <lineage>
        <taxon>Eukaryota</taxon>
        <taxon>Metazoa</taxon>
        <taxon>Chordata</taxon>
        <taxon>Cephalochordata</taxon>
        <taxon>Leptocardii</taxon>
        <taxon>Amphioxiformes</taxon>
        <taxon>Branchiostomatidae</taxon>
        <taxon>Branchiostoma</taxon>
    </lineage>
</organism>
<keyword evidence="3" id="KW-0560">Oxidoreductase</keyword>
<dbReference type="GO" id="GO:0016702">
    <property type="term" value="F:oxidoreductase activity, acting on single donors with incorporation of molecular oxygen, incorporation of two atoms of oxygen"/>
    <property type="evidence" value="ECO:0007669"/>
    <property type="project" value="InterPro"/>
</dbReference>
<gene>
    <name evidence="6" type="primary">LOC109473009</name>
</gene>
<dbReference type="InterPro" id="IPR013819">
    <property type="entry name" value="LipOase_C"/>
</dbReference>
<dbReference type="GeneID" id="109473009"/>
<dbReference type="PROSITE" id="PS00081">
    <property type="entry name" value="LIPOXYGENASE_2"/>
    <property type="match status" value="1"/>
</dbReference>
<sequence>MCSSSSVWLVPGGCVLPQDEKHPEQRKAELKVMRERYASKTAVEGLLPMRAMEGSVAILGFENVGIIIGKLFHKDGPWESFDSISQTFPSEKVPKGVTDWKTDENFGRQRLTGVNPTSIRLCTEIPKGFGVTAEMVEPFLQGLKLEAAIQKKRLYYMDHTIMAITSNASTMKPRPMCAPFGLFFVNDKKDLVPVAIQLYPNEGGVQHPVFLPNDPPNTWLLAKMWFNCADANYHEAVPHLGFTHLLVEACNLAAKQNLSISHPMHRVLEPHFIYMFAINDLALKTLIAPNGAVDLTTQIGVQGVFKLIRERLKTWRLDREGNLPEDLKSRGVDNADDLPKYYYRDDAIPIYDVIKNHVTKVVAYFYTPDGDGKSTKLENDNEIQSFARALVDSGIQGVPGNGTLSNVNQLIQILTSIIFTASVQHAAVNFMQWDQYAFVPNMPLVLEGEPPRTKDPLTEQNVLNALPWKFQTVSIGLLEGVLSERSTQPLGKFEVEYLLGPKAEKVFDTINDKLEKIADDIQLKNSTQRSHPYDYLNPREIPNSISI</sequence>
<dbReference type="Gene3D" id="1.20.245.10">
    <property type="entry name" value="Lipoxygenase-1, Domain 5"/>
    <property type="match status" value="1"/>
</dbReference>
<evidence type="ECO:0000259" key="4">
    <source>
        <dbReference type="PROSITE" id="PS51393"/>
    </source>
</evidence>
<protein>
    <submittedName>
        <fullName evidence="6">Arachidonate 8S-lipoxygenase-like</fullName>
    </submittedName>
</protein>
<dbReference type="PANTHER" id="PTHR11771">
    <property type="entry name" value="LIPOXYGENASE"/>
    <property type="match status" value="1"/>
</dbReference>
<dbReference type="GO" id="GO:0034440">
    <property type="term" value="P:lipid oxidation"/>
    <property type="evidence" value="ECO:0007669"/>
    <property type="project" value="InterPro"/>
</dbReference>